<reference evidence="1" key="1">
    <citation type="submission" date="2020-11" db="EMBL/GenBank/DDBJ databases">
        <authorList>
            <consortium name="DOE Joint Genome Institute"/>
            <person name="Ahrendt S."/>
            <person name="Riley R."/>
            <person name="Andreopoulos W."/>
            <person name="Labutti K."/>
            <person name="Pangilinan J."/>
            <person name="Ruiz-Duenas F.J."/>
            <person name="Barrasa J.M."/>
            <person name="Sanchez-Garcia M."/>
            <person name="Camarero S."/>
            <person name="Miyauchi S."/>
            <person name="Serrano A."/>
            <person name="Linde D."/>
            <person name="Babiker R."/>
            <person name="Drula E."/>
            <person name="Ayuso-Fernandez I."/>
            <person name="Pacheco R."/>
            <person name="Padilla G."/>
            <person name="Ferreira P."/>
            <person name="Barriuso J."/>
            <person name="Kellner H."/>
            <person name="Castanera R."/>
            <person name="Alfaro M."/>
            <person name="Ramirez L."/>
            <person name="Pisabarro A.G."/>
            <person name="Kuo A."/>
            <person name="Tritt A."/>
            <person name="Lipzen A."/>
            <person name="He G."/>
            <person name="Yan M."/>
            <person name="Ng V."/>
            <person name="Cullen D."/>
            <person name="Martin F."/>
            <person name="Rosso M.-N."/>
            <person name="Henrissat B."/>
            <person name="Hibbett D."/>
            <person name="Martinez A.T."/>
            <person name="Grigoriev I.V."/>
        </authorList>
    </citation>
    <scope>NUCLEOTIDE SEQUENCE</scope>
    <source>
        <strain evidence="1">CBS 247.69</strain>
    </source>
</reference>
<comment type="caution">
    <text evidence="1">The sequence shown here is derived from an EMBL/GenBank/DDBJ whole genome shotgun (WGS) entry which is preliminary data.</text>
</comment>
<dbReference type="SUPFAM" id="SSF52047">
    <property type="entry name" value="RNI-like"/>
    <property type="match status" value="1"/>
</dbReference>
<evidence type="ECO:0000313" key="1">
    <source>
        <dbReference type="EMBL" id="KAF9460621.1"/>
    </source>
</evidence>
<evidence type="ECO:0008006" key="3">
    <source>
        <dbReference type="Google" id="ProtNLM"/>
    </source>
</evidence>
<protein>
    <recommendedName>
        <fullName evidence="3">F-box domain-containing protein</fullName>
    </recommendedName>
</protein>
<name>A0A9P5Y3H6_9AGAR</name>
<sequence>MMPSRAHSTCIQDIPNELLAHIFTSSFPNSIKISLWLYEMERVPWTLLRICKKWRNLILGMSDLWNNISVDDVHLDHPEHIETLMTVFQQVTSRSGTELLSIRFTLYIYELVDWKPMIDLILSYSPRIRVLDFEADDGEVSRMLALPPLDVGCLESLSISSPTFDATHPQSVAFERAFRLRKLKLSYIHWEGTTICLPWENLTDLTIANCVEFWPNLAHDIIRPCSRLEYLEIPLYSYNNRPLLHIPQATFPFLTVLLVEIDGSESLSKFLEPLALPKLSRLEVTSRIGTQIMNGWDYPSVLSILSTYHQLEILKIALPIPEEYNMHTFLQSISNVSDLQLHSLSQPTTLLLFSSTILPKLHTLRFGITAKPLHPILTMLNMRSNGGCSTIGVLVGPYQSFEELTLSENEKSLVDNLTSRRLLRLEQEEPW</sequence>
<proteinExistence type="predicted"/>
<dbReference type="EMBL" id="MU150296">
    <property type="protein sequence ID" value="KAF9460621.1"/>
    <property type="molecule type" value="Genomic_DNA"/>
</dbReference>
<evidence type="ECO:0000313" key="2">
    <source>
        <dbReference type="Proteomes" id="UP000807353"/>
    </source>
</evidence>
<dbReference type="OrthoDB" id="3172239at2759"/>
<dbReference type="Proteomes" id="UP000807353">
    <property type="component" value="Unassembled WGS sequence"/>
</dbReference>
<dbReference type="AlphaFoldDB" id="A0A9P5Y3H6"/>
<dbReference type="Gene3D" id="3.80.10.10">
    <property type="entry name" value="Ribonuclease Inhibitor"/>
    <property type="match status" value="1"/>
</dbReference>
<keyword evidence="2" id="KW-1185">Reference proteome</keyword>
<accession>A0A9P5Y3H6</accession>
<dbReference type="InterPro" id="IPR032675">
    <property type="entry name" value="LRR_dom_sf"/>
</dbReference>
<gene>
    <name evidence="1" type="ORF">BDZ94DRAFT_1323977</name>
</gene>
<organism evidence="1 2">
    <name type="scientific">Collybia nuda</name>
    <dbReference type="NCBI Taxonomy" id="64659"/>
    <lineage>
        <taxon>Eukaryota</taxon>
        <taxon>Fungi</taxon>
        <taxon>Dikarya</taxon>
        <taxon>Basidiomycota</taxon>
        <taxon>Agaricomycotina</taxon>
        <taxon>Agaricomycetes</taxon>
        <taxon>Agaricomycetidae</taxon>
        <taxon>Agaricales</taxon>
        <taxon>Tricholomatineae</taxon>
        <taxon>Clitocybaceae</taxon>
        <taxon>Collybia</taxon>
    </lineage>
</organism>